<evidence type="ECO:0000259" key="1">
    <source>
        <dbReference type="PROSITE" id="PS51186"/>
    </source>
</evidence>
<evidence type="ECO:0000313" key="2">
    <source>
        <dbReference type="EMBL" id="KAK3387332.1"/>
    </source>
</evidence>
<proteinExistence type="predicted"/>
<protein>
    <recommendedName>
        <fullName evidence="1">N-acetyltransferase domain-containing protein</fullName>
    </recommendedName>
</protein>
<dbReference type="EMBL" id="JAULSW010000003">
    <property type="protein sequence ID" value="KAK3387332.1"/>
    <property type="molecule type" value="Genomic_DNA"/>
</dbReference>
<dbReference type="InterPro" id="IPR052523">
    <property type="entry name" value="Trichothecene_AcTrans"/>
</dbReference>
<evidence type="ECO:0000313" key="3">
    <source>
        <dbReference type="Proteomes" id="UP001285441"/>
    </source>
</evidence>
<reference evidence="2" key="1">
    <citation type="journal article" date="2023" name="Mol. Phylogenet. Evol.">
        <title>Genome-scale phylogeny and comparative genomics of the fungal order Sordariales.</title>
        <authorList>
            <person name="Hensen N."/>
            <person name="Bonometti L."/>
            <person name="Westerberg I."/>
            <person name="Brannstrom I.O."/>
            <person name="Guillou S."/>
            <person name="Cros-Aarteil S."/>
            <person name="Calhoun S."/>
            <person name="Haridas S."/>
            <person name="Kuo A."/>
            <person name="Mondo S."/>
            <person name="Pangilinan J."/>
            <person name="Riley R."/>
            <person name="LaButti K."/>
            <person name="Andreopoulos B."/>
            <person name="Lipzen A."/>
            <person name="Chen C."/>
            <person name="Yan M."/>
            <person name="Daum C."/>
            <person name="Ng V."/>
            <person name="Clum A."/>
            <person name="Steindorff A."/>
            <person name="Ohm R.A."/>
            <person name="Martin F."/>
            <person name="Silar P."/>
            <person name="Natvig D.O."/>
            <person name="Lalanne C."/>
            <person name="Gautier V."/>
            <person name="Ament-Velasquez S.L."/>
            <person name="Kruys A."/>
            <person name="Hutchinson M.I."/>
            <person name="Powell A.J."/>
            <person name="Barry K."/>
            <person name="Miller A.N."/>
            <person name="Grigoriev I.V."/>
            <person name="Debuchy R."/>
            <person name="Gladieux P."/>
            <person name="Hiltunen Thoren M."/>
            <person name="Johannesson H."/>
        </authorList>
    </citation>
    <scope>NUCLEOTIDE SEQUENCE</scope>
    <source>
        <strain evidence="2">CBS 232.78</strain>
    </source>
</reference>
<keyword evidence="3" id="KW-1185">Reference proteome</keyword>
<dbReference type="InterPro" id="IPR016181">
    <property type="entry name" value="Acyl_CoA_acyltransferase"/>
</dbReference>
<dbReference type="GO" id="GO:0016747">
    <property type="term" value="F:acyltransferase activity, transferring groups other than amino-acyl groups"/>
    <property type="evidence" value="ECO:0007669"/>
    <property type="project" value="InterPro"/>
</dbReference>
<organism evidence="2 3">
    <name type="scientific">Podospora didyma</name>
    <dbReference type="NCBI Taxonomy" id="330526"/>
    <lineage>
        <taxon>Eukaryota</taxon>
        <taxon>Fungi</taxon>
        <taxon>Dikarya</taxon>
        <taxon>Ascomycota</taxon>
        <taxon>Pezizomycotina</taxon>
        <taxon>Sordariomycetes</taxon>
        <taxon>Sordariomycetidae</taxon>
        <taxon>Sordariales</taxon>
        <taxon>Podosporaceae</taxon>
        <taxon>Podospora</taxon>
    </lineage>
</organism>
<dbReference type="Gene3D" id="3.40.630.30">
    <property type="match status" value="1"/>
</dbReference>
<dbReference type="AlphaFoldDB" id="A0AAE0NTC4"/>
<dbReference type="Proteomes" id="UP001285441">
    <property type="component" value="Unassembled WGS sequence"/>
</dbReference>
<accession>A0AAE0NTC4</accession>
<dbReference type="Pfam" id="PF00583">
    <property type="entry name" value="Acetyltransf_1"/>
    <property type="match status" value="1"/>
</dbReference>
<comment type="caution">
    <text evidence="2">The sequence shown here is derived from an EMBL/GenBank/DDBJ whole genome shotgun (WGS) entry which is preliminary data.</text>
</comment>
<dbReference type="PANTHER" id="PTHR42791:SF1">
    <property type="entry name" value="N-ACETYLTRANSFERASE DOMAIN-CONTAINING PROTEIN"/>
    <property type="match status" value="1"/>
</dbReference>
<dbReference type="PANTHER" id="PTHR42791">
    <property type="entry name" value="GNAT FAMILY ACETYLTRANSFERASE"/>
    <property type="match status" value="1"/>
</dbReference>
<sequence>MPQALNINIRKAEKADLEALSTLVLTSFSQFSLFAYLYSPLQRDINVASETLWYWRRRLRLGMLDPASHVIVAEATIDSEEDIPTADEDGDEGGQSRRLLDWAMQKTRERDPQFQLQTVDIGDRQTKTYIVGFAIWNVRDPPDGSPKAATGRPPQSWLEWLEAKYIQTEWKFWKTISPRKDQDPEAFPLYLESEEKLEAMCYSTETVYYLDNVTVDFRFQRRGIGKELIGHGLAEATRLGLKAMTEAGEKGEGLYYKLGFEKVADWEVCDMKFPVMRWTPE</sequence>
<dbReference type="CDD" id="cd04301">
    <property type="entry name" value="NAT_SF"/>
    <property type="match status" value="1"/>
</dbReference>
<name>A0AAE0NTC4_9PEZI</name>
<reference evidence="2" key="2">
    <citation type="submission" date="2023-06" db="EMBL/GenBank/DDBJ databases">
        <authorList>
            <consortium name="Lawrence Berkeley National Laboratory"/>
            <person name="Haridas S."/>
            <person name="Hensen N."/>
            <person name="Bonometti L."/>
            <person name="Westerberg I."/>
            <person name="Brannstrom I.O."/>
            <person name="Guillou S."/>
            <person name="Cros-Aarteil S."/>
            <person name="Calhoun S."/>
            <person name="Kuo A."/>
            <person name="Mondo S."/>
            <person name="Pangilinan J."/>
            <person name="Riley R."/>
            <person name="LaButti K."/>
            <person name="Andreopoulos B."/>
            <person name="Lipzen A."/>
            <person name="Chen C."/>
            <person name="Yanf M."/>
            <person name="Daum C."/>
            <person name="Ng V."/>
            <person name="Clum A."/>
            <person name="Steindorff A."/>
            <person name="Ohm R."/>
            <person name="Martin F."/>
            <person name="Silar P."/>
            <person name="Natvig D."/>
            <person name="Lalanne C."/>
            <person name="Gautier V."/>
            <person name="Ament-velasquez S.L."/>
            <person name="Kruys A."/>
            <person name="Hutchinson M.I."/>
            <person name="Powell A.J."/>
            <person name="Barry K."/>
            <person name="Miller A.N."/>
            <person name="Grigoriev I.V."/>
            <person name="Debuchy R."/>
            <person name="Gladieux P."/>
            <person name="Thoren M.H."/>
            <person name="Johannesson H."/>
        </authorList>
    </citation>
    <scope>NUCLEOTIDE SEQUENCE</scope>
    <source>
        <strain evidence="2">CBS 232.78</strain>
    </source>
</reference>
<dbReference type="PROSITE" id="PS51186">
    <property type="entry name" value="GNAT"/>
    <property type="match status" value="1"/>
</dbReference>
<feature type="domain" description="N-acetyltransferase" evidence="1">
    <location>
        <begin position="149"/>
        <end position="281"/>
    </location>
</feature>
<dbReference type="SUPFAM" id="SSF55729">
    <property type="entry name" value="Acyl-CoA N-acyltransferases (Nat)"/>
    <property type="match status" value="1"/>
</dbReference>
<dbReference type="InterPro" id="IPR000182">
    <property type="entry name" value="GNAT_dom"/>
</dbReference>
<gene>
    <name evidence="2" type="ORF">B0H63DRAFT_521390</name>
</gene>